<sequence>IFERHLQPCEFFSPTDLFRQIKEQREELGKIIDLTFTKRYYDPQELPEGLVYKKIFTAGHEVPTAKTILTFKQAVQNFLSDNKDNDKLVGVHCTHGVNRTGYLICRYLIDVDGMEPHNAINLFNQSRGYQIERQNYIQDLLQGPCQSNKGIGARGGKQKESHIQQPKFKQQERLSKGKYPKPNGFREFSQFTCPPRQSAHPFQPVQHPKGQVRGAGAWSQTIQYNGKTMLSSNRDYGEQELALRNCQTKTSRWGGQPEASRWSGQAQASRWGGQAQASGWSGQLQASRWDGQPEASRWGGRSDSWQWNNQPPWQHQNYQQPWHVGRGNKGWKLNSGAQAKLNTHLRWDN</sequence>
<dbReference type="Proteomes" id="UP000287033">
    <property type="component" value="Unassembled WGS sequence"/>
</dbReference>
<dbReference type="Gene3D" id="3.90.190.10">
    <property type="entry name" value="Protein tyrosine phosphatase superfamily"/>
    <property type="match status" value="1"/>
</dbReference>
<dbReference type="Pfam" id="PF00782">
    <property type="entry name" value="DSPc"/>
    <property type="match status" value="1"/>
</dbReference>
<dbReference type="InterPro" id="IPR016130">
    <property type="entry name" value="Tyr_Pase_AS"/>
</dbReference>
<keyword evidence="1" id="KW-0378">Hydrolase</keyword>
<dbReference type="InterPro" id="IPR000387">
    <property type="entry name" value="Tyr_Pase_dom"/>
</dbReference>
<dbReference type="GO" id="GO:0004651">
    <property type="term" value="F:polynucleotide 5'-phosphatase activity"/>
    <property type="evidence" value="ECO:0007669"/>
    <property type="project" value="TreeGrafter"/>
</dbReference>
<dbReference type="PROSITE" id="PS50054">
    <property type="entry name" value="TYR_PHOSPHATASE_DUAL"/>
    <property type="match status" value="1"/>
</dbReference>
<evidence type="ECO:0000256" key="3">
    <source>
        <dbReference type="SAM" id="MobiDB-lite"/>
    </source>
</evidence>
<evidence type="ECO:0000256" key="1">
    <source>
        <dbReference type="ARBA" id="ARBA00022801"/>
    </source>
</evidence>
<dbReference type="SUPFAM" id="SSF52799">
    <property type="entry name" value="(Phosphotyrosine protein) phosphatases II"/>
    <property type="match status" value="1"/>
</dbReference>
<protein>
    <submittedName>
        <fullName evidence="6">Uncharacterized protein</fullName>
    </submittedName>
</protein>
<evidence type="ECO:0000313" key="6">
    <source>
        <dbReference type="EMBL" id="GCC35281.1"/>
    </source>
</evidence>
<name>A0A401SY14_CHIPU</name>
<proteinExistence type="predicted"/>
<dbReference type="OrthoDB" id="428974at2759"/>
<dbReference type="PANTHER" id="PTHR10367">
    <property type="entry name" value="MRNA-CAPPING ENZYME"/>
    <property type="match status" value="1"/>
</dbReference>
<evidence type="ECO:0000259" key="5">
    <source>
        <dbReference type="PROSITE" id="PS50056"/>
    </source>
</evidence>
<feature type="non-terminal residue" evidence="6">
    <location>
        <position position="1"/>
    </location>
</feature>
<evidence type="ECO:0000259" key="4">
    <source>
        <dbReference type="PROSITE" id="PS50054"/>
    </source>
</evidence>
<dbReference type="PROSITE" id="PS50056">
    <property type="entry name" value="TYR_PHOSPHATASE_2"/>
    <property type="match status" value="1"/>
</dbReference>
<dbReference type="PANTHER" id="PTHR10367:SF9">
    <property type="entry name" value="DUAL-SPECIFICITY PHOSPHATASE 11 (RNA_RNP COMPLEX 1-INTERACTING)"/>
    <property type="match status" value="1"/>
</dbReference>
<comment type="caution">
    <text evidence="6">The sequence shown here is derived from an EMBL/GenBank/DDBJ whole genome shotgun (WGS) entry which is preliminary data.</text>
</comment>
<feature type="domain" description="Tyrosine-protein phosphatase" evidence="4">
    <location>
        <begin position="1"/>
        <end position="149"/>
    </location>
</feature>
<dbReference type="InterPro" id="IPR051029">
    <property type="entry name" value="mRNA_Capping_Enz/RNA_Phosphat"/>
</dbReference>
<evidence type="ECO:0000313" key="7">
    <source>
        <dbReference type="Proteomes" id="UP000287033"/>
    </source>
</evidence>
<dbReference type="InterPro" id="IPR000340">
    <property type="entry name" value="Dual-sp_phosphatase_cat-dom"/>
</dbReference>
<feature type="domain" description="Tyrosine specific protein phosphatases" evidence="5">
    <location>
        <begin position="69"/>
        <end position="138"/>
    </location>
</feature>
<dbReference type="GO" id="GO:0004721">
    <property type="term" value="F:phosphoprotein phosphatase activity"/>
    <property type="evidence" value="ECO:0007669"/>
    <property type="project" value="UniProtKB-KW"/>
</dbReference>
<keyword evidence="2" id="KW-0904">Protein phosphatase</keyword>
<dbReference type="AlphaFoldDB" id="A0A401SY14"/>
<gene>
    <name evidence="6" type="ORF">chiPu_0013764</name>
</gene>
<feature type="region of interest" description="Disordered" evidence="3">
    <location>
        <begin position="151"/>
        <end position="211"/>
    </location>
</feature>
<reference evidence="6 7" key="1">
    <citation type="journal article" date="2018" name="Nat. Ecol. Evol.">
        <title>Shark genomes provide insights into elasmobranch evolution and the origin of vertebrates.</title>
        <authorList>
            <person name="Hara Y"/>
            <person name="Yamaguchi K"/>
            <person name="Onimaru K"/>
            <person name="Kadota M"/>
            <person name="Koyanagi M"/>
            <person name="Keeley SD"/>
            <person name="Tatsumi K"/>
            <person name="Tanaka K"/>
            <person name="Motone F"/>
            <person name="Kageyama Y"/>
            <person name="Nozu R"/>
            <person name="Adachi N"/>
            <person name="Nishimura O"/>
            <person name="Nakagawa R"/>
            <person name="Tanegashima C"/>
            <person name="Kiyatake I"/>
            <person name="Matsumoto R"/>
            <person name="Murakumo K"/>
            <person name="Nishida K"/>
            <person name="Terakita A"/>
            <person name="Kuratani S"/>
            <person name="Sato K"/>
            <person name="Hyodo S Kuraku.S."/>
        </authorList>
    </citation>
    <scope>NUCLEOTIDE SEQUENCE [LARGE SCALE GENOMIC DNA]</scope>
</reference>
<accession>A0A401SY14</accession>
<dbReference type="InterPro" id="IPR029021">
    <property type="entry name" value="Prot-tyrosine_phosphatase-like"/>
</dbReference>
<organism evidence="6 7">
    <name type="scientific">Chiloscyllium punctatum</name>
    <name type="common">Brownbanded bambooshark</name>
    <name type="synonym">Hemiscyllium punctatum</name>
    <dbReference type="NCBI Taxonomy" id="137246"/>
    <lineage>
        <taxon>Eukaryota</taxon>
        <taxon>Metazoa</taxon>
        <taxon>Chordata</taxon>
        <taxon>Craniata</taxon>
        <taxon>Vertebrata</taxon>
        <taxon>Chondrichthyes</taxon>
        <taxon>Elasmobranchii</taxon>
        <taxon>Galeomorphii</taxon>
        <taxon>Galeoidea</taxon>
        <taxon>Orectolobiformes</taxon>
        <taxon>Hemiscylliidae</taxon>
        <taxon>Chiloscyllium</taxon>
    </lineage>
</organism>
<evidence type="ECO:0000256" key="2">
    <source>
        <dbReference type="ARBA" id="ARBA00022912"/>
    </source>
</evidence>
<dbReference type="STRING" id="137246.A0A401SY14"/>
<dbReference type="PROSITE" id="PS00383">
    <property type="entry name" value="TYR_PHOSPHATASE_1"/>
    <property type="match status" value="1"/>
</dbReference>
<keyword evidence="7" id="KW-1185">Reference proteome</keyword>
<dbReference type="InterPro" id="IPR020422">
    <property type="entry name" value="TYR_PHOSPHATASE_DUAL_dom"/>
</dbReference>
<dbReference type="EMBL" id="BEZZ01000684">
    <property type="protein sequence ID" value="GCC35281.1"/>
    <property type="molecule type" value="Genomic_DNA"/>
</dbReference>